<organism evidence="1 2">
    <name type="scientific">Roseateles depolymerans</name>
    <dbReference type="NCBI Taxonomy" id="76731"/>
    <lineage>
        <taxon>Bacteria</taxon>
        <taxon>Pseudomonadati</taxon>
        <taxon>Pseudomonadota</taxon>
        <taxon>Betaproteobacteria</taxon>
        <taxon>Burkholderiales</taxon>
        <taxon>Sphaerotilaceae</taxon>
        <taxon>Roseateles</taxon>
    </lineage>
</organism>
<protein>
    <recommendedName>
        <fullName evidence="3">TonB C-terminal domain-containing protein</fullName>
    </recommendedName>
</protein>
<evidence type="ECO:0008006" key="3">
    <source>
        <dbReference type="Google" id="ProtNLM"/>
    </source>
</evidence>
<sequence length="103" mass="10783">MPAGGVRLRLFAEVNADGRIRTLASAAMPAEAGSGFRDLSERALSGARFAPAATGHGVCLELRFTPDEATPQLAWVPDGAFDAAGCLTRTWQARARPLHAPPA</sequence>
<dbReference type="EMBL" id="QFOD01000002">
    <property type="protein sequence ID" value="PZP35721.1"/>
    <property type="molecule type" value="Genomic_DNA"/>
</dbReference>
<accession>A0A2W5DV45</accession>
<evidence type="ECO:0000313" key="1">
    <source>
        <dbReference type="EMBL" id="PZP35721.1"/>
    </source>
</evidence>
<gene>
    <name evidence="1" type="ORF">DI603_02835</name>
</gene>
<evidence type="ECO:0000313" key="2">
    <source>
        <dbReference type="Proteomes" id="UP000249633"/>
    </source>
</evidence>
<dbReference type="AlphaFoldDB" id="A0A2W5DV45"/>
<dbReference type="Proteomes" id="UP000249633">
    <property type="component" value="Unassembled WGS sequence"/>
</dbReference>
<name>A0A2W5DV45_9BURK</name>
<comment type="caution">
    <text evidence="1">The sequence shown here is derived from an EMBL/GenBank/DDBJ whole genome shotgun (WGS) entry which is preliminary data.</text>
</comment>
<proteinExistence type="predicted"/>
<reference evidence="1 2" key="1">
    <citation type="submission" date="2017-08" db="EMBL/GenBank/DDBJ databases">
        <title>Infants hospitalized years apart are colonized by the same room-sourced microbial strains.</title>
        <authorList>
            <person name="Brooks B."/>
            <person name="Olm M.R."/>
            <person name="Firek B.A."/>
            <person name="Baker R."/>
            <person name="Thomas B.C."/>
            <person name="Morowitz M.J."/>
            <person name="Banfield J.F."/>
        </authorList>
    </citation>
    <scope>NUCLEOTIDE SEQUENCE [LARGE SCALE GENOMIC DNA]</scope>
    <source>
        <strain evidence="1">S2_012_000_R2_81</strain>
    </source>
</reference>